<dbReference type="EMBL" id="CP092423">
    <property type="protein sequence ID" value="ULP41587.1"/>
    <property type="molecule type" value="Genomic_DNA"/>
</dbReference>
<protein>
    <submittedName>
        <fullName evidence="3">Aromatic-ring-hydroxylating dioxygenase subunit beta</fullName>
    </submittedName>
</protein>
<dbReference type="CDD" id="cd00667">
    <property type="entry name" value="ring_hydroxylating_dioxygenases_beta"/>
    <property type="match status" value="1"/>
</dbReference>
<keyword evidence="3" id="KW-0223">Dioxygenase</keyword>
<keyword evidence="4" id="KW-1185">Reference proteome</keyword>
<accession>A0ABY3US92</accession>
<dbReference type="Gene3D" id="3.10.450.50">
    <property type="match status" value="1"/>
</dbReference>
<dbReference type="PANTHER" id="PTHR41534">
    <property type="entry name" value="BLR3401 PROTEIN"/>
    <property type="match status" value="1"/>
</dbReference>
<evidence type="ECO:0000256" key="1">
    <source>
        <dbReference type="ARBA" id="ARBA00009570"/>
    </source>
</evidence>
<evidence type="ECO:0000313" key="4">
    <source>
        <dbReference type="Proteomes" id="UP001055171"/>
    </source>
</evidence>
<proteinExistence type="inferred from homology"/>
<sequence>MTIAVPSQAIDAQLLATVTQFLGLEARLLDEGREDEWLELLDDEVLYVVPIRQATVPRANEVDHAAFRLRDTKAHVRTRIERLHTGHAYSEIPPSRTLRMVGSIEITGVQADVVSVTSAVLVYRQRGIDAHFDLIPARRYDRIRISAHGPRLLSREVVLTETSVATPNLGIFL</sequence>
<keyword evidence="2" id="KW-0560">Oxidoreductase</keyword>
<gene>
    <name evidence="3" type="ORF">MJO58_22490</name>
</gene>
<dbReference type="SUPFAM" id="SSF54427">
    <property type="entry name" value="NTF2-like"/>
    <property type="match status" value="1"/>
</dbReference>
<dbReference type="GO" id="GO:0051213">
    <property type="term" value="F:dioxygenase activity"/>
    <property type="evidence" value="ECO:0007669"/>
    <property type="project" value="UniProtKB-KW"/>
</dbReference>
<reference evidence="3" key="1">
    <citation type="submission" date="2022-08" db="EMBL/GenBank/DDBJ databases">
        <title>Complete genome sequence of 14 non-tuberculosis mycobacteria type-strains.</title>
        <authorList>
            <person name="Igarashi Y."/>
            <person name="Osugi A."/>
            <person name="Mitarai S."/>
        </authorList>
    </citation>
    <scope>NUCLEOTIDE SEQUENCE</scope>
    <source>
        <strain evidence="3">ATCC 51985</strain>
    </source>
</reference>
<dbReference type="InterPro" id="IPR000391">
    <property type="entry name" value="Rng_hydr_dOase-bsu"/>
</dbReference>
<evidence type="ECO:0000313" key="3">
    <source>
        <dbReference type="EMBL" id="ULP41587.1"/>
    </source>
</evidence>
<evidence type="ECO:0000256" key="2">
    <source>
        <dbReference type="ARBA" id="ARBA00023002"/>
    </source>
</evidence>
<organism evidence="3 4">
    <name type="scientific">Mycobacterium lentiflavum</name>
    <dbReference type="NCBI Taxonomy" id="141349"/>
    <lineage>
        <taxon>Bacteria</taxon>
        <taxon>Bacillati</taxon>
        <taxon>Actinomycetota</taxon>
        <taxon>Actinomycetes</taxon>
        <taxon>Mycobacteriales</taxon>
        <taxon>Mycobacteriaceae</taxon>
        <taxon>Mycobacterium</taxon>
        <taxon>Mycobacterium simiae complex</taxon>
    </lineage>
</organism>
<dbReference type="Pfam" id="PF00866">
    <property type="entry name" value="Ring_hydroxyl_B"/>
    <property type="match status" value="1"/>
</dbReference>
<comment type="similarity">
    <text evidence="1">Belongs to the bacterial ring-hydroxylating dioxygenase beta subunit family.</text>
</comment>
<name>A0ABY3US92_MYCLN</name>
<dbReference type="RefSeq" id="WP_239721029.1">
    <property type="nucleotide sequence ID" value="NZ_CP092423.2"/>
</dbReference>
<dbReference type="InterPro" id="IPR032710">
    <property type="entry name" value="NTF2-like_dom_sf"/>
</dbReference>
<dbReference type="PANTHER" id="PTHR41534:SF2">
    <property type="entry name" value="3-PHENYLPROPIONATE_CINNAMIC ACID DIOXYGENASE SUBUNIT BETA"/>
    <property type="match status" value="1"/>
</dbReference>
<dbReference type="Proteomes" id="UP001055171">
    <property type="component" value="Chromosome"/>
</dbReference>